<proteinExistence type="predicted"/>
<evidence type="ECO:0000256" key="3">
    <source>
        <dbReference type="ARBA" id="ARBA00048741"/>
    </source>
</evidence>
<sequence>MLRIFGFYGVSNSHKAFTSRMAQLFKVKNMFGQFTIFNQGYLFLIHEIFKKKEAENFSFIDKNNKKACFIVGNIYAHDNKSLKILTGENIAKMIISEYNKSSLSFVKYLRGVFNIIIVDKKQIFLINDNMGLSPMYIYRTDNGFFFCSEPEPIIWLNVNNRLDYNAIAKFISYGFVPDGKTFISGLYNQAPGTILNFDGRKISNKKYINFKAMNINNMSERGKIQFTKDIFNEAVQIRINKNHRYIFSELSGGWDTRFIIANLMSLNKKIIAYTVSGNNTDLNIAKKIAKKIKFGHIIQKQSMDMDSNERLFLDLTYRREKTNEFISQHKNTCSLSFNRLVNLEFFISPRFTGLFGTEAFGYIPFWFSRSIKHNFIIRASKIFTRNFLLKALRNEGNIKTLRYFNESDNPIYLFLAHIGRAYLNVHHSLSWAKPPSFFSYRFLHPFADSKFISLLCAFEYEKYMHYNLYEKVFEKYYRSYFDIPWTYKFLRKKDTLRKLSSTNNNTYPLNDRIYHDKKFISFLKQNTIMKKNSEIFSKLKELYFLFGWFNTYKTVLSHSDVHFLAGTIEQGGRGSAGDF</sequence>
<dbReference type="GO" id="GO:0005829">
    <property type="term" value="C:cytosol"/>
    <property type="evidence" value="ECO:0007669"/>
    <property type="project" value="TreeGrafter"/>
</dbReference>
<dbReference type="InterPro" id="IPR051786">
    <property type="entry name" value="ASN_synthetase/amidase"/>
</dbReference>
<dbReference type="Proteomes" id="UP000229641">
    <property type="component" value="Unassembled WGS sequence"/>
</dbReference>
<dbReference type="InterPro" id="IPR014729">
    <property type="entry name" value="Rossmann-like_a/b/a_fold"/>
</dbReference>
<feature type="domain" description="Glutamine amidotransferase type-2" evidence="4">
    <location>
        <begin position="91"/>
        <end position="152"/>
    </location>
</feature>
<evidence type="ECO:0000313" key="5">
    <source>
        <dbReference type="EMBL" id="PIQ88755.1"/>
    </source>
</evidence>
<organism evidence="5 6">
    <name type="scientific">Candidatus Ghiorseimicrobium undicola</name>
    <dbReference type="NCBI Taxonomy" id="1974746"/>
    <lineage>
        <taxon>Bacteria</taxon>
        <taxon>Pseudomonadati</taxon>
        <taxon>Candidatus Omnitrophota</taxon>
        <taxon>Candidatus Ghiorseimicrobium</taxon>
    </lineage>
</organism>
<name>A0A2H0LZ45_9BACT</name>
<evidence type="ECO:0000256" key="2">
    <source>
        <dbReference type="ARBA" id="ARBA00012737"/>
    </source>
</evidence>
<evidence type="ECO:0000256" key="1">
    <source>
        <dbReference type="ARBA" id="ARBA00005187"/>
    </source>
</evidence>
<dbReference type="SUPFAM" id="SSF56235">
    <property type="entry name" value="N-terminal nucleophile aminohydrolases (Ntn hydrolases)"/>
    <property type="match status" value="1"/>
</dbReference>
<protein>
    <recommendedName>
        <fullName evidence="2">asparagine synthase (glutamine-hydrolyzing)</fullName>
        <ecNumber evidence="2">6.3.5.4</ecNumber>
    </recommendedName>
</protein>
<dbReference type="Pfam" id="PF13537">
    <property type="entry name" value="GATase_7"/>
    <property type="match status" value="1"/>
</dbReference>
<evidence type="ECO:0000313" key="6">
    <source>
        <dbReference type="Proteomes" id="UP000229641"/>
    </source>
</evidence>
<gene>
    <name evidence="5" type="ORF">COV72_06745</name>
</gene>
<dbReference type="EC" id="6.3.5.4" evidence="2"/>
<dbReference type="PANTHER" id="PTHR43284:SF1">
    <property type="entry name" value="ASPARAGINE SYNTHETASE"/>
    <property type="match status" value="1"/>
</dbReference>
<reference evidence="5 6" key="1">
    <citation type="submission" date="2017-09" db="EMBL/GenBank/DDBJ databases">
        <title>Depth-based differentiation of microbial function through sediment-hosted aquifers and enrichment of novel symbionts in the deep terrestrial subsurface.</title>
        <authorList>
            <person name="Probst A.J."/>
            <person name="Ladd B."/>
            <person name="Jarett J.K."/>
            <person name="Geller-Mcgrath D.E."/>
            <person name="Sieber C.M."/>
            <person name="Emerson J.B."/>
            <person name="Anantharaman K."/>
            <person name="Thomas B.C."/>
            <person name="Malmstrom R."/>
            <person name="Stieglmeier M."/>
            <person name="Klingl A."/>
            <person name="Woyke T."/>
            <person name="Ryan C.M."/>
            <person name="Banfield J.F."/>
        </authorList>
    </citation>
    <scope>NUCLEOTIDE SEQUENCE [LARGE SCALE GENOMIC DNA]</scope>
    <source>
        <strain evidence="5">CG11_big_fil_rev_8_21_14_0_20_42_13</strain>
    </source>
</reference>
<dbReference type="GO" id="GO:0004066">
    <property type="term" value="F:asparagine synthase (glutamine-hydrolyzing) activity"/>
    <property type="evidence" value="ECO:0007669"/>
    <property type="project" value="UniProtKB-EC"/>
</dbReference>
<accession>A0A2H0LZ45</accession>
<comment type="pathway">
    <text evidence="1">Amino-acid biosynthesis; L-asparagine biosynthesis; L-asparagine from L-aspartate (L-Gln route): step 1/1.</text>
</comment>
<dbReference type="AlphaFoldDB" id="A0A2H0LZ45"/>
<comment type="caution">
    <text evidence="5">The sequence shown here is derived from an EMBL/GenBank/DDBJ whole genome shotgun (WGS) entry which is preliminary data.</text>
</comment>
<dbReference type="PANTHER" id="PTHR43284">
    <property type="entry name" value="ASPARAGINE SYNTHETASE (GLUTAMINE-HYDROLYZING)"/>
    <property type="match status" value="1"/>
</dbReference>
<dbReference type="SUPFAM" id="SSF52402">
    <property type="entry name" value="Adenine nucleotide alpha hydrolases-like"/>
    <property type="match status" value="1"/>
</dbReference>
<comment type="catalytic activity">
    <reaction evidence="3">
        <text>L-aspartate + L-glutamine + ATP + H2O = L-asparagine + L-glutamate + AMP + diphosphate + H(+)</text>
        <dbReference type="Rhea" id="RHEA:12228"/>
        <dbReference type="ChEBI" id="CHEBI:15377"/>
        <dbReference type="ChEBI" id="CHEBI:15378"/>
        <dbReference type="ChEBI" id="CHEBI:29985"/>
        <dbReference type="ChEBI" id="CHEBI:29991"/>
        <dbReference type="ChEBI" id="CHEBI:30616"/>
        <dbReference type="ChEBI" id="CHEBI:33019"/>
        <dbReference type="ChEBI" id="CHEBI:58048"/>
        <dbReference type="ChEBI" id="CHEBI:58359"/>
        <dbReference type="ChEBI" id="CHEBI:456215"/>
        <dbReference type="EC" id="6.3.5.4"/>
    </reaction>
</comment>
<dbReference type="Gene3D" id="3.60.20.10">
    <property type="entry name" value="Glutamine Phosphoribosylpyrophosphate, subunit 1, domain 1"/>
    <property type="match status" value="1"/>
</dbReference>
<dbReference type="EMBL" id="PCWA01000089">
    <property type="protein sequence ID" value="PIQ88755.1"/>
    <property type="molecule type" value="Genomic_DNA"/>
</dbReference>
<dbReference type="InterPro" id="IPR029055">
    <property type="entry name" value="Ntn_hydrolases_N"/>
</dbReference>
<dbReference type="Gene3D" id="3.40.50.620">
    <property type="entry name" value="HUPs"/>
    <property type="match status" value="1"/>
</dbReference>
<dbReference type="InterPro" id="IPR017932">
    <property type="entry name" value="GATase_2_dom"/>
</dbReference>
<evidence type="ECO:0000259" key="4">
    <source>
        <dbReference type="Pfam" id="PF13537"/>
    </source>
</evidence>